<dbReference type="InterPro" id="IPR000644">
    <property type="entry name" value="CBS_dom"/>
</dbReference>
<comment type="caution">
    <text evidence="7">The sequence shown here is derived from an EMBL/GenBank/DDBJ whole genome shotgun (WGS) entry which is preliminary data.</text>
</comment>
<evidence type="ECO:0000256" key="1">
    <source>
        <dbReference type="ARBA" id="ARBA00023122"/>
    </source>
</evidence>
<feature type="domain" description="CBS" evidence="5">
    <location>
        <begin position="11"/>
        <end position="69"/>
    </location>
</feature>
<feature type="compositionally biased region" description="Low complexity" evidence="4">
    <location>
        <begin position="157"/>
        <end position="167"/>
    </location>
</feature>
<dbReference type="SUPFAM" id="SSF54631">
    <property type="entry name" value="CBS-domain pair"/>
    <property type="match status" value="1"/>
</dbReference>
<dbReference type="RefSeq" id="WP_159368868.1">
    <property type="nucleotide sequence ID" value="NZ_WMEO01000007.1"/>
</dbReference>
<evidence type="ECO:0000259" key="5">
    <source>
        <dbReference type="PROSITE" id="PS51371"/>
    </source>
</evidence>
<keyword evidence="3" id="KW-0479">Metal-binding</keyword>
<evidence type="ECO:0000256" key="4">
    <source>
        <dbReference type="SAM" id="MobiDB-lite"/>
    </source>
</evidence>
<feature type="binding site" evidence="3">
    <location>
        <position position="217"/>
    </location>
    <ligand>
        <name>Zn(2+)</name>
        <dbReference type="ChEBI" id="CHEBI:29105"/>
    </ligand>
</feature>
<dbReference type="Gene3D" id="3.10.580.10">
    <property type="entry name" value="CBS-domain"/>
    <property type="match status" value="1"/>
</dbReference>
<dbReference type="PANTHER" id="PTHR43080:SF2">
    <property type="entry name" value="CBS DOMAIN-CONTAINING PROTEIN"/>
    <property type="match status" value="1"/>
</dbReference>
<feature type="binding site" evidence="3">
    <location>
        <position position="239"/>
    </location>
    <ligand>
        <name>Fe cation</name>
        <dbReference type="ChEBI" id="CHEBI:24875"/>
    </ligand>
</feature>
<evidence type="ECO:0000256" key="3">
    <source>
        <dbReference type="PROSITE-ProRule" id="PRU01249"/>
    </source>
</evidence>
<feature type="domain" description="ACP-type MB" evidence="6">
    <location>
        <begin position="212"/>
        <end position="242"/>
    </location>
</feature>
<dbReference type="Pfam" id="PF00571">
    <property type="entry name" value="CBS"/>
    <property type="match status" value="2"/>
</dbReference>
<dbReference type="AlphaFoldDB" id="A0A6B1IDH0"/>
<feature type="binding site" evidence="3">
    <location>
        <position position="220"/>
    </location>
    <ligand>
        <name>Fe cation</name>
        <dbReference type="ChEBI" id="CHEBI:24875"/>
    </ligand>
</feature>
<feature type="compositionally biased region" description="Low complexity" evidence="4">
    <location>
        <begin position="175"/>
        <end position="189"/>
    </location>
</feature>
<dbReference type="PROSITE" id="PS51901">
    <property type="entry name" value="ACP_MB"/>
    <property type="match status" value="1"/>
</dbReference>
<feature type="region of interest" description="Disordered" evidence="4">
    <location>
        <begin position="134"/>
        <end position="213"/>
    </location>
</feature>
<sequence>MRTDTTVRDVMHREFLGVSESDSLPEAAELLVDEETNCLVVVRGGEPVGRLESRDALDALLDAIGVSDESAAASPEHLTVGDVMGPPLPAVSPDDSLAAVEERLVSEGADRVVAVDDGEAVGVVTDGDALAAGAPRTGAGAEGFGDESAAGTPRSEGAVLSTAAAADSDAERGAEATMDPEAAERAAAASRDETAGTDGGADSVAGAPSGTPTQGVCENCGALVPDLVTANGQAVCPNCREI</sequence>
<dbReference type="InterPro" id="IPR046342">
    <property type="entry name" value="CBS_dom_sf"/>
</dbReference>
<reference evidence="7 8" key="1">
    <citation type="submission" date="2019-11" db="EMBL/GenBank/DDBJ databases">
        <title>Genome sequences of 17 halophilic strains isolated from different environments.</title>
        <authorList>
            <person name="Furrow R.E."/>
        </authorList>
    </citation>
    <scope>NUCLEOTIDE SEQUENCE [LARGE SCALE GENOMIC DNA]</scope>
    <source>
        <strain evidence="7 8">22517_05_Cabo</strain>
    </source>
</reference>
<proteinExistence type="predicted"/>
<evidence type="ECO:0000259" key="6">
    <source>
        <dbReference type="PROSITE" id="PS51901"/>
    </source>
</evidence>
<accession>A0A6B1IDH0</accession>
<keyword evidence="3" id="KW-0408">Iron</keyword>
<keyword evidence="3" id="KW-0862">Zinc</keyword>
<evidence type="ECO:0000313" key="8">
    <source>
        <dbReference type="Proteomes" id="UP000460194"/>
    </source>
</evidence>
<dbReference type="SMART" id="SM00116">
    <property type="entry name" value="CBS"/>
    <property type="match status" value="2"/>
</dbReference>
<dbReference type="InterPro" id="IPR044065">
    <property type="entry name" value="ACP_MB"/>
</dbReference>
<dbReference type="EMBL" id="WMEO01000007">
    <property type="protein sequence ID" value="MYL16296.1"/>
    <property type="molecule type" value="Genomic_DNA"/>
</dbReference>
<feature type="binding site" evidence="3">
    <location>
        <position position="217"/>
    </location>
    <ligand>
        <name>Fe cation</name>
        <dbReference type="ChEBI" id="CHEBI:24875"/>
    </ligand>
</feature>
<dbReference type="PANTHER" id="PTHR43080">
    <property type="entry name" value="CBS DOMAIN-CONTAINING PROTEIN CBSX3, MITOCHONDRIAL"/>
    <property type="match status" value="1"/>
</dbReference>
<feature type="binding site" evidence="3">
    <location>
        <position position="220"/>
    </location>
    <ligand>
        <name>Zn(2+)</name>
        <dbReference type="ChEBI" id="CHEBI:29105"/>
    </ligand>
</feature>
<dbReference type="GO" id="GO:0046872">
    <property type="term" value="F:metal ion binding"/>
    <property type="evidence" value="ECO:0007669"/>
    <property type="project" value="UniProtKB-KW"/>
</dbReference>
<feature type="binding site" evidence="3">
    <location>
        <position position="236"/>
    </location>
    <ligand>
        <name>Fe cation</name>
        <dbReference type="ChEBI" id="CHEBI:24875"/>
    </ligand>
</feature>
<feature type="binding site" evidence="3">
    <location>
        <position position="239"/>
    </location>
    <ligand>
        <name>Zn(2+)</name>
        <dbReference type="ChEBI" id="CHEBI:29105"/>
    </ligand>
</feature>
<organism evidence="7 8">
    <name type="scientific">Halorubrum distributum</name>
    <dbReference type="NCBI Taxonomy" id="29283"/>
    <lineage>
        <taxon>Archaea</taxon>
        <taxon>Methanobacteriati</taxon>
        <taxon>Methanobacteriota</taxon>
        <taxon>Stenosarchaea group</taxon>
        <taxon>Halobacteria</taxon>
        <taxon>Halobacteriales</taxon>
        <taxon>Haloferacaceae</taxon>
        <taxon>Halorubrum</taxon>
        <taxon>Halorubrum distributum group</taxon>
    </lineage>
</organism>
<feature type="domain" description="CBS" evidence="5">
    <location>
        <begin position="84"/>
        <end position="142"/>
    </location>
</feature>
<evidence type="ECO:0000313" key="7">
    <source>
        <dbReference type="EMBL" id="MYL16296.1"/>
    </source>
</evidence>
<dbReference type="Proteomes" id="UP000460194">
    <property type="component" value="Unassembled WGS sequence"/>
</dbReference>
<name>A0A6B1IDH0_9EURY</name>
<dbReference type="PROSITE" id="PS51371">
    <property type="entry name" value="CBS"/>
    <property type="match status" value="2"/>
</dbReference>
<keyword evidence="1 2" id="KW-0129">CBS domain</keyword>
<dbReference type="InterPro" id="IPR051257">
    <property type="entry name" value="Diverse_CBS-Domain"/>
</dbReference>
<gene>
    <name evidence="7" type="ORF">GLW36_06495</name>
</gene>
<feature type="binding site" evidence="3">
    <location>
        <position position="236"/>
    </location>
    <ligand>
        <name>Zn(2+)</name>
        <dbReference type="ChEBI" id="CHEBI:29105"/>
    </ligand>
</feature>
<dbReference type="CDD" id="cd02205">
    <property type="entry name" value="CBS_pair_SF"/>
    <property type="match status" value="1"/>
</dbReference>
<evidence type="ECO:0000256" key="2">
    <source>
        <dbReference type="PROSITE-ProRule" id="PRU00703"/>
    </source>
</evidence>
<protein>
    <submittedName>
        <fullName evidence="7">CBS domain-containing protein</fullName>
    </submittedName>
</protein>